<evidence type="ECO:0000313" key="3">
    <source>
        <dbReference type="EMBL" id="MEE4544020.1"/>
    </source>
</evidence>
<feature type="compositionally biased region" description="Gly residues" evidence="1">
    <location>
        <begin position="250"/>
        <end position="263"/>
    </location>
</feature>
<evidence type="ECO:0000256" key="1">
    <source>
        <dbReference type="SAM" id="MobiDB-lite"/>
    </source>
</evidence>
<feature type="domain" description="DUF317" evidence="2">
    <location>
        <begin position="46"/>
        <end position="102"/>
    </location>
</feature>
<name>A0ABU7PDY2_9ACTN</name>
<feature type="region of interest" description="Disordered" evidence="1">
    <location>
        <begin position="234"/>
        <end position="263"/>
    </location>
</feature>
<sequence length="263" mass="27970">MNNAMLSIAPRYLAASTVEDHHAHLVHLAKTAAWTLQANATVTAATSPCGLVTALADRPDNPDAAHLFLSARTHPARPARWKATLGGDLPVEFLAAMTTVLSAELLRDPDYVLYNLPRDGRLVALPGPGIAGWDYHADLNLVEWETRHRGTRALAYLRDRGSTAPLLAGGEDTLMMAAATLAIPGGTEVIWWAGFSHEIPAVVTGAFLTTFLDPEPFTRPVGAFARPDLVPLLTTNRTATTPGTPIPPGSLGGWGRNRGPGGR</sequence>
<dbReference type="Proteomes" id="UP001344658">
    <property type="component" value="Unassembled WGS sequence"/>
</dbReference>
<feature type="compositionally biased region" description="Low complexity" evidence="1">
    <location>
        <begin position="234"/>
        <end position="243"/>
    </location>
</feature>
<evidence type="ECO:0000313" key="4">
    <source>
        <dbReference type="Proteomes" id="UP001344658"/>
    </source>
</evidence>
<dbReference type="RefSeq" id="WP_330796943.1">
    <property type="nucleotide sequence ID" value="NZ_JAZEWV010000014.1"/>
</dbReference>
<evidence type="ECO:0000259" key="2">
    <source>
        <dbReference type="Pfam" id="PF03771"/>
    </source>
</evidence>
<proteinExistence type="predicted"/>
<accession>A0ABU7PDY2</accession>
<organism evidence="3 4">
    <name type="scientific">Actinacidiphila polyblastidii</name>
    <dbReference type="NCBI Taxonomy" id="3110430"/>
    <lineage>
        <taxon>Bacteria</taxon>
        <taxon>Bacillati</taxon>
        <taxon>Actinomycetota</taxon>
        <taxon>Actinomycetes</taxon>
        <taxon>Kitasatosporales</taxon>
        <taxon>Streptomycetaceae</taxon>
        <taxon>Actinacidiphila</taxon>
    </lineage>
</organism>
<dbReference type="Pfam" id="PF03771">
    <property type="entry name" value="SPDY"/>
    <property type="match status" value="1"/>
</dbReference>
<keyword evidence="4" id="KW-1185">Reference proteome</keyword>
<gene>
    <name evidence="3" type="ORF">V2S66_18840</name>
</gene>
<dbReference type="InterPro" id="IPR005523">
    <property type="entry name" value="DUF317_SPDY"/>
</dbReference>
<comment type="caution">
    <text evidence="3">The sequence shown here is derived from an EMBL/GenBank/DDBJ whole genome shotgun (WGS) entry which is preliminary data.</text>
</comment>
<dbReference type="EMBL" id="JAZEWV010000014">
    <property type="protein sequence ID" value="MEE4544020.1"/>
    <property type="molecule type" value="Genomic_DNA"/>
</dbReference>
<protein>
    <submittedName>
        <fullName evidence="3">DUF317 domain-containing protein</fullName>
    </submittedName>
</protein>
<reference evidence="3 4" key="1">
    <citation type="submission" date="2023-12" db="EMBL/GenBank/DDBJ databases">
        <title>Streptomyces sp. V4-01.</title>
        <authorList>
            <person name="Somphong A."/>
            <person name="Phongsopitanun W."/>
        </authorList>
    </citation>
    <scope>NUCLEOTIDE SEQUENCE [LARGE SCALE GENOMIC DNA]</scope>
    <source>
        <strain evidence="3 4">V4-01</strain>
    </source>
</reference>